<proteinExistence type="predicted"/>
<reference evidence="6" key="1">
    <citation type="submission" date="2014-09" db="EMBL/GenBank/DDBJ databases">
        <authorList>
            <person name="Magalhaes I.L.F."/>
            <person name="Oliveira U."/>
            <person name="Santos F.R."/>
            <person name="Vidigal T.H.D.A."/>
            <person name="Brescovit A.D."/>
            <person name="Santos A.J."/>
        </authorList>
    </citation>
    <scope>NUCLEOTIDE SEQUENCE</scope>
    <source>
        <tissue evidence="6">Shoot tissue taken approximately 20 cm above the soil surface</tissue>
    </source>
</reference>
<sequence>MNQLIWDGKCHPLQQPFPFCYAGLKNPFTLMSYVTPVMAIVTAIISIAMDPWDDLRASHFFDSYAHIIRSTLLMFLGGALAFFMVLTEYVLVSVTSAVTVTVAGIVKEAVTILV</sequence>
<keyword evidence="4 5" id="KW-0472">Membrane</keyword>
<feature type="transmembrane region" description="Helical" evidence="5">
    <location>
        <begin position="33"/>
        <end position="52"/>
    </location>
</feature>
<dbReference type="GO" id="GO:0016020">
    <property type="term" value="C:membrane"/>
    <property type="evidence" value="ECO:0007669"/>
    <property type="project" value="UniProtKB-SubCell"/>
</dbReference>
<feature type="transmembrane region" description="Helical" evidence="5">
    <location>
        <begin position="64"/>
        <end position="83"/>
    </location>
</feature>
<accession>A0A0A9E179</accession>
<dbReference type="InterPro" id="IPR050186">
    <property type="entry name" value="TPT_transporter"/>
</dbReference>
<name>A0A0A9E179_ARUDO</name>
<dbReference type="PANTHER" id="PTHR11132">
    <property type="entry name" value="SOLUTE CARRIER FAMILY 35"/>
    <property type="match status" value="1"/>
</dbReference>
<evidence type="ECO:0000256" key="1">
    <source>
        <dbReference type="ARBA" id="ARBA00004141"/>
    </source>
</evidence>
<evidence type="ECO:0000256" key="2">
    <source>
        <dbReference type="ARBA" id="ARBA00022692"/>
    </source>
</evidence>
<evidence type="ECO:0000256" key="4">
    <source>
        <dbReference type="ARBA" id="ARBA00023136"/>
    </source>
</evidence>
<keyword evidence="2 5" id="KW-0812">Transmembrane</keyword>
<reference evidence="6" key="2">
    <citation type="journal article" date="2015" name="Data Brief">
        <title>Shoot transcriptome of the giant reed, Arundo donax.</title>
        <authorList>
            <person name="Barrero R.A."/>
            <person name="Guerrero F.D."/>
            <person name="Moolhuijzen P."/>
            <person name="Goolsby J.A."/>
            <person name="Tidwell J."/>
            <person name="Bellgard S.E."/>
            <person name="Bellgard M.I."/>
        </authorList>
    </citation>
    <scope>NUCLEOTIDE SEQUENCE</scope>
    <source>
        <tissue evidence="6">Shoot tissue taken approximately 20 cm above the soil surface</tissue>
    </source>
</reference>
<evidence type="ECO:0000256" key="3">
    <source>
        <dbReference type="ARBA" id="ARBA00022989"/>
    </source>
</evidence>
<evidence type="ECO:0000256" key="5">
    <source>
        <dbReference type="SAM" id="Phobius"/>
    </source>
</evidence>
<comment type="subcellular location">
    <subcellularLocation>
        <location evidence="1">Membrane</location>
        <topology evidence="1">Multi-pass membrane protein</topology>
    </subcellularLocation>
</comment>
<evidence type="ECO:0000313" key="6">
    <source>
        <dbReference type="EMBL" id="JAD89752.1"/>
    </source>
</evidence>
<protein>
    <submittedName>
        <fullName evidence="6">Uncharacterized protein</fullName>
    </submittedName>
</protein>
<organism evidence="6">
    <name type="scientific">Arundo donax</name>
    <name type="common">Giant reed</name>
    <name type="synonym">Donax arundinaceus</name>
    <dbReference type="NCBI Taxonomy" id="35708"/>
    <lineage>
        <taxon>Eukaryota</taxon>
        <taxon>Viridiplantae</taxon>
        <taxon>Streptophyta</taxon>
        <taxon>Embryophyta</taxon>
        <taxon>Tracheophyta</taxon>
        <taxon>Spermatophyta</taxon>
        <taxon>Magnoliopsida</taxon>
        <taxon>Liliopsida</taxon>
        <taxon>Poales</taxon>
        <taxon>Poaceae</taxon>
        <taxon>PACMAD clade</taxon>
        <taxon>Arundinoideae</taxon>
        <taxon>Arundineae</taxon>
        <taxon>Arundo</taxon>
    </lineage>
</organism>
<dbReference type="AlphaFoldDB" id="A0A0A9E179"/>
<keyword evidence="3 5" id="KW-1133">Transmembrane helix</keyword>
<dbReference type="EMBL" id="GBRH01208143">
    <property type="protein sequence ID" value="JAD89752.1"/>
    <property type="molecule type" value="Transcribed_RNA"/>
</dbReference>